<proteinExistence type="predicted"/>
<evidence type="ECO:0000256" key="1">
    <source>
        <dbReference type="SAM" id="MobiDB-lite"/>
    </source>
</evidence>
<protein>
    <recommendedName>
        <fullName evidence="4">Transposase</fullName>
    </recommendedName>
</protein>
<organism evidence="2 3">
    <name type="scientific">Peronospora destructor</name>
    <dbReference type="NCBI Taxonomy" id="86335"/>
    <lineage>
        <taxon>Eukaryota</taxon>
        <taxon>Sar</taxon>
        <taxon>Stramenopiles</taxon>
        <taxon>Oomycota</taxon>
        <taxon>Peronosporomycetes</taxon>
        <taxon>Peronosporales</taxon>
        <taxon>Peronosporaceae</taxon>
        <taxon>Peronospora</taxon>
    </lineage>
</organism>
<name>A0AAV0UM23_9STRA</name>
<sequence length="877" mass="97483">MGAIRGLERSDDKRKKHKDRGMKFNEKHTLKYGISVCKRNAKTSVVETVMCKFCVAFGKESAADASRKRRATANIKYFRQPFRADHYLSHLEINHKYKWIEYEQSSSPEKEKFFGTHVEEAAINSLALTQHLVNAQTGNLGNLGSVVATVVPVVHRVGPIRLPASEIEKPVVDELVGDMFFNASDEKGLSKELALDIFRLKDGSDNYEIIIKNQRLYDLVIKFVACGASFRLAFRMVQCTKEETNMAYYGGCSEHRVAGYVRAVIASNLQKIALMMRSSWAFAIATDAVSHQGTSYLDIRARLWQNGASQDFHLLTLPAFDQHPAPSNMEQLEKFFDVMDSQWRSKLLGATTSGSDNTGRNTGMRSSQQGLLARLTTLVTKPAFYLVWSGVHKLEVVVKNCVSSFCQKAFYDELVSVLATLRHDQYRSNQEGSLCPFVREVIPDVTAAFSVTRGFTESLMEALEWLMERRIAIVLRLQTTSPASLPSASWWVCVAVARRAMAEIAHFMQKLLSLENGANLVSEQVQELCKLALIIADIVGARRDLWESLDCDKACAAGSFQLAFHNAQEFIQNEGGTLAIEMFDTLRGVERHNITKSTAHFAVDLIAGVATIAQEGRHYCAENADVLVTSPTVLPIELYEMREEAFLKTFCEQEPRLRETFSDEKMKMIQSEYKEFMLAVGREHILGSVLKKHDRDTDISFAWSCVNGRFRMLQEFFGGLASVIPDMSAGALSVDMTWLNWEKPDYRQTMVDFALEGILHAKQKMKVELVDVHCLQCAASPSTADESVLECTPATSEVNVSSCSPAHSATTAAAVSVNDSKVGYLFLWAAAMPLSTIIAQDIANLSGMPLEMSKTGGLASVSSSSTATTSDHGYMLV</sequence>
<keyword evidence="3" id="KW-1185">Reference proteome</keyword>
<dbReference type="EMBL" id="CANTFM010001295">
    <property type="protein sequence ID" value="CAI5737900.1"/>
    <property type="molecule type" value="Genomic_DNA"/>
</dbReference>
<evidence type="ECO:0000313" key="2">
    <source>
        <dbReference type="EMBL" id="CAI5737900.1"/>
    </source>
</evidence>
<dbReference type="AlphaFoldDB" id="A0AAV0UM23"/>
<dbReference type="PANTHER" id="PTHR37067:SF3">
    <property type="entry name" value="PX DOMAIN-CONTAINING PROTEIN"/>
    <property type="match status" value="1"/>
</dbReference>
<gene>
    <name evidence="2" type="ORF">PDE001_LOCUS6743</name>
</gene>
<reference evidence="2" key="1">
    <citation type="submission" date="2022-12" db="EMBL/GenBank/DDBJ databases">
        <authorList>
            <person name="Webb A."/>
        </authorList>
    </citation>
    <scope>NUCLEOTIDE SEQUENCE</scope>
    <source>
        <strain evidence="2">Pd1</strain>
    </source>
</reference>
<evidence type="ECO:0000313" key="3">
    <source>
        <dbReference type="Proteomes" id="UP001162029"/>
    </source>
</evidence>
<dbReference type="Proteomes" id="UP001162029">
    <property type="component" value="Unassembled WGS sequence"/>
</dbReference>
<accession>A0AAV0UM23</accession>
<feature type="region of interest" description="Disordered" evidence="1">
    <location>
        <begin position="1"/>
        <end position="22"/>
    </location>
</feature>
<comment type="caution">
    <text evidence="2">The sequence shown here is derived from an EMBL/GenBank/DDBJ whole genome shotgun (WGS) entry which is preliminary data.</text>
</comment>
<dbReference type="PANTHER" id="PTHR37067">
    <property type="entry name" value="PX DOMAIN-CONTAINING PROTEIN"/>
    <property type="match status" value="1"/>
</dbReference>
<feature type="compositionally biased region" description="Basic and acidic residues" evidence="1">
    <location>
        <begin position="1"/>
        <end position="13"/>
    </location>
</feature>
<evidence type="ECO:0008006" key="4">
    <source>
        <dbReference type="Google" id="ProtNLM"/>
    </source>
</evidence>